<feature type="compositionally biased region" description="Polar residues" evidence="1">
    <location>
        <begin position="37"/>
        <end position="47"/>
    </location>
</feature>
<dbReference type="Proteomes" id="UP000254601">
    <property type="component" value="Unassembled WGS sequence"/>
</dbReference>
<evidence type="ECO:0000313" key="3">
    <source>
        <dbReference type="Proteomes" id="UP000254601"/>
    </source>
</evidence>
<evidence type="ECO:0000313" key="2">
    <source>
        <dbReference type="EMBL" id="SUO94824.1"/>
    </source>
</evidence>
<gene>
    <name evidence="2" type="ORF">NCTC13337_00950</name>
</gene>
<organism evidence="2 3">
    <name type="scientific">Suttonella ornithocola</name>
    <dbReference type="NCBI Taxonomy" id="279832"/>
    <lineage>
        <taxon>Bacteria</taxon>
        <taxon>Pseudomonadati</taxon>
        <taxon>Pseudomonadota</taxon>
        <taxon>Gammaproteobacteria</taxon>
        <taxon>Cardiobacteriales</taxon>
        <taxon>Cardiobacteriaceae</taxon>
        <taxon>Suttonella</taxon>
    </lineage>
</organism>
<reference evidence="2 3" key="1">
    <citation type="submission" date="2018-06" db="EMBL/GenBank/DDBJ databases">
        <authorList>
            <consortium name="Pathogen Informatics"/>
            <person name="Doyle S."/>
        </authorList>
    </citation>
    <scope>NUCLEOTIDE SEQUENCE [LARGE SCALE GENOMIC DNA]</scope>
    <source>
        <strain evidence="2 3">NCTC13337</strain>
    </source>
</reference>
<dbReference type="AlphaFoldDB" id="A0A380MRN7"/>
<dbReference type="EMBL" id="UHIC01000001">
    <property type="protein sequence ID" value="SUO94824.1"/>
    <property type="molecule type" value="Genomic_DNA"/>
</dbReference>
<evidence type="ECO:0000256" key="1">
    <source>
        <dbReference type="SAM" id="MobiDB-lite"/>
    </source>
</evidence>
<sequence>MKTALMLIATFCLISACSDDKPKESPKNDNPLIKMQQETTQKAQDAVNSALEKQTEALENIDK</sequence>
<proteinExistence type="predicted"/>
<name>A0A380MRN7_9GAMM</name>
<keyword evidence="3" id="KW-1185">Reference proteome</keyword>
<dbReference type="RefSeq" id="WP_072576460.1">
    <property type="nucleotide sequence ID" value="NZ_LWHB01000074.1"/>
</dbReference>
<accession>A0A380MRN7</accession>
<feature type="region of interest" description="Disordered" evidence="1">
    <location>
        <begin position="37"/>
        <end position="63"/>
    </location>
</feature>
<evidence type="ECO:0008006" key="4">
    <source>
        <dbReference type="Google" id="ProtNLM"/>
    </source>
</evidence>
<protein>
    <recommendedName>
        <fullName evidence="4">Lipoprotein</fullName>
    </recommendedName>
</protein>
<feature type="compositionally biased region" description="Basic and acidic residues" evidence="1">
    <location>
        <begin position="53"/>
        <end position="63"/>
    </location>
</feature>
<dbReference type="PROSITE" id="PS51257">
    <property type="entry name" value="PROKAR_LIPOPROTEIN"/>
    <property type="match status" value="1"/>
</dbReference>